<protein>
    <recommendedName>
        <fullName evidence="3">F-box domain-containing protein</fullName>
    </recommendedName>
</protein>
<dbReference type="SUPFAM" id="SSF81383">
    <property type="entry name" value="F-box domain"/>
    <property type="match status" value="1"/>
</dbReference>
<gene>
    <name evidence="1" type="ORF">BJ508DRAFT_325013</name>
</gene>
<keyword evidence="2" id="KW-1185">Reference proteome</keyword>
<dbReference type="InterPro" id="IPR036047">
    <property type="entry name" value="F-box-like_dom_sf"/>
</dbReference>
<reference evidence="1 2" key="1">
    <citation type="journal article" date="2018" name="Nat. Ecol. Evol.">
        <title>Pezizomycetes genomes reveal the molecular basis of ectomycorrhizal truffle lifestyle.</title>
        <authorList>
            <person name="Murat C."/>
            <person name="Payen T."/>
            <person name="Noel B."/>
            <person name="Kuo A."/>
            <person name="Morin E."/>
            <person name="Chen J."/>
            <person name="Kohler A."/>
            <person name="Krizsan K."/>
            <person name="Balestrini R."/>
            <person name="Da Silva C."/>
            <person name="Montanini B."/>
            <person name="Hainaut M."/>
            <person name="Levati E."/>
            <person name="Barry K.W."/>
            <person name="Belfiori B."/>
            <person name="Cichocki N."/>
            <person name="Clum A."/>
            <person name="Dockter R.B."/>
            <person name="Fauchery L."/>
            <person name="Guy J."/>
            <person name="Iotti M."/>
            <person name="Le Tacon F."/>
            <person name="Lindquist E.A."/>
            <person name="Lipzen A."/>
            <person name="Malagnac F."/>
            <person name="Mello A."/>
            <person name="Molinier V."/>
            <person name="Miyauchi S."/>
            <person name="Poulain J."/>
            <person name="Riccioni C."/>
            <person name="Rubini A."/>
            <person name="Sitrit Y."/>
            <person name="Splivallo R."/>
            <person name="Traeger S."/>
            <person name="Wang M."/>
            <person name="Zifcakova L."/>
            <person name="Wipf D."/>
            <person name="Zambonelli A."/>
            <person name="Paolocci F."/>
            <person name="Nowrousian M."/>
            <person name="Ottonello S."/>
            <person name="Baldrian P."/>
            <person name="Spatafora J.W."/>
            <person name="Henrissat B."/>
            <person name="Nagy L.G."/>
            <person name="Aury J.M."/>
            <person name="Wincker P."/>
            <person name="Grigoriev I.V."/>
            <person name="Bonfante P."/>
            <person name="Martin F.M."/>
        </authorList>
    </citation>
    <scope>NUCLEOTIDE SEQUENCE [LARGE SCALE GENOMIC DNA]</scope>
    <source>
        <strain evidence="1 2">RN42</strain>
    </source>
</reference>
<dbReference type="EMBL" id="ML119668">
    <property type="protein sequence ID" value="RPA82847.1"/>
    <property type="molecule type" value="Genomic_DNA"/>
</dbReference>
<accession>A0A3N4IBN3</accession>
<evidence type="ECO:0000313" key="2">
    <source>
        <dbReference type="Proteomes" id="UP000275078"/>
    </source>
</evidence>
<evidence type="ECO:0000313" key="1">
    <source>
        <dbReference type="EMBL" id="RPA82847.1"/>
    </source>
</evidence>
<dbReference type="Proteomes" id="UP000275078">
    <property type="component" value="Unassembled WGS sequence"/>
</dbReference>
<dbReference type="AlphaFoldDB" id="A0A3N4IBN3"/>
<proteinExistence type="predicted"/>
<organism evidence="1 2">
    <name type="scientific">Ascobolus immersus RN42</name>
    <dbReference type="NCBI Taxonomy" id="1160509"/>
    <lineage>
        <taxon>Eukaryota</taxon>
        <taxon>Fungi</taxon>
        <taxon>Dikarya</taxon>
        <taxon>Ascomycota</taxon>
        <taxon>Pezizomycotina</taxon>
        <taxon>Pezizomycetes</taxon>
        <taxon>Pezizales</taxon>
        <taxon>Ascobolaceae</taxon>
        <taxon>Ascobolus</taxon>
    </lineage>
</organism>
<sequence>MPQFRKLLSLPVELRLEIYSQCTAFSLLQLSHTCSALHHEINKYPAIIKNTYGYWDPKAYESRSTDSSYERWRRASAHHKRPVEYEAGFAGMAFNLHLVSWLRDEEEYILFLRQARSWRGPEVLPDVEPPLIRPGKPNRRRRIRFLLL</sequence>
<name>A0A3N4IBN3_ASCIM</name>
<evidence type="ECO:0008006" key="3">
    <source>
        <dbReference type="Google" id="ProtNLM"/>
    </source>
</evidence>
<dbReference type="CDD" id="cd09917">
    <property type="entry name" value="F-box_SF"/>
    <property type="match status" value="1"/>
</dbReference>